<evidence type="ECO:0000313" key="2">
    <source>
        <dbReference type="Proteomes" id="UP000053789"/>
    </source>
</evidence>
<sequence length="145" mass="16777">MNVLLNILYEYRDRLQSLQEVTMRNTFVEPRALTRDGGFDQLAKEWQEWQVRECSGICKDWDLHKVVDATVRVADRPEDRDAFFDRYDIPPELNDGRHEAGYCYIIVSVQLVFTKRIGSAENGTATPTPADQIIPRFVATLEENP</sequence>
<accession>A0A0D2EHL3</accession>
<name>A0A0D2EHL3_CLAB1</name>
<dbReference type="RefSeq" id="XP_016616180.1">
    <property type="nucleotide sequence ID" value="XM_016767388.1"/>
</dbReference>
<dbReference type="OrthoDB" id="10406437at2759"/>
<proteinExistence type="predicted"/>
<dbReference type="EMBL" id="KN846995">
    <property type="protein sequence ID" value="KIW89511.1"/>
    <property type="molecule type" value="Genomic_DNA"/>
</dbReference>
<dbReference type="HOGENOM" id="CLU_1786635_0_0_1"/>
<organism evidence="1 2">
    <name type="scientific">Cladophialophora bantiana (strain ATCC 10958 / CBS 173.52 / CDC B-1940 / NIH 8579)</name>
    <name type="common">Xylohypha bantiana</name>
    <dbReference type="NCBI Taxonomy" id="1442370"/>
    <lineage>
        <taxon>Eukaryota</taxon>
        <taxon>Fungi</taxon>
        <taxon>Dikarya</taxon>
        <taxon>Ascomycota</taxon>
        <taxon>Pezizomycotina</taxon>
        <taxon>Eurotiomycetes</taxon>
        <taxon>Chaetothyriomycetidae</taxon>
        <taxon>Chaetothyriales</taxon>
        <taxon>Herpotrichiellaceae</taxon>
        <taxon>Cladophialophora</taxon>
    </lineage>
</organism>
<keyword evidence="2" id="KW-1185">Reference proteome</keyword>
<dbReference type="VEuPathDB" id="FungiDB:Z519_09667"/>
<evidence type="ECO:0000313" key="1">
    <source>
        <dbReference type="EMBL" id="KIW89511.1"/>
    </source>
</evidence>
<dbReference type="AlphaFoldDB" id="A0A0D2EHL3"/>
<dbReference type="Proteomes" id="UP000053789">
    <property type="component" value="Unassembled WGS sequence"/>
</dbReference>
<gene>
    <name evidence="1" type="ORF">Z519_09667</name>
</gene>
<dbReference type="GeneID" id="27702595"/>
<protein>
    <submittedName>
        <fullName evidence="1">Uncharacterized protein</fullName>
    </submittedName>
</protein>
<reference evidence="1" key="1">
    <citation type="submission" date="2015-01" db="EMBL/GenBank/DDBJ databases">
        <title>The Genome Sequence of Cladophialophora bantiana CBS 173.52.</title>
        <authorList>
            <consortium name="The Broad Institute Genomics Platform"/>
            <person name="Cuomo C."/>
            <person name="de Hoog S."/>
            <person name="Gorbushina A."/>
            <person name="Stielow B."/>
            <person name="Teixiera M."/>
            <person name="Abouelleil A."/>
            <person name="Chapman S.B."/>
            <person name="Priest M."/>
            <person name="Young S.K."/>
            <person name="Wortman J."/>
            <person name="Nusbaum C."/>
            <person name="Birren B."/>
        </authorList>
    </citation>
    <scope>NUCLEOTIDE SEQUENCE [LARGE SCALE GENOMIC DNA]</scope>
    <source>
        <strain evidence="1">CBS 173.52</strain>
    </source>
</reference>